<keyword evidence="6 8" id="KW-0456">Lyase</keyword>
<name>A0ABT0ZX92_9PSEU</name>
<dbReference type="NCBIfam" id="NF010372">
    <property type="entry name" value="PRK13798.1"/>
    <property type="match status" value="1"/>
</dbReference>
<evidence type="ECO:0000256" key="4">
    <source>
        <dbReference type="ARBA" id="ARBA00022631"/>
    </source>
</evidence>
<dbReference type="InterPro" id="IPR018020">
    <property type="entry name" value="OHCU_decarboxylase"/>
</dbReference>
<keyword evidence="5" id="KW-0210">Decarboxylase</keyword>
<evidence type="ECO:0000256" key="3">
    <source>
        <dbReference type="ARBA" id="ARBA00012257"/>
    </source>
</evidence>
<dbReference type="EMBL" id="JAGSOV010000020">
    <property type="protein sequence ID" value="MCO1655365.1"/>
    <property type="molecule type" value="Genomic_DNA"/>
</dbReference>
<comment type="catalytic activity">
    <reaction evidence="1">
        <text>5-hydroxy-2-oxo-4-ureido-2,5-dihydro-1H-imidazole-5-carboxylate + H(+) = (S)-allantoin + CO2</text>
        <dbReference type="Rhea" id="RHEA:26301"/>
        <dbReference type="ChEBI" id="CHEBI:15378"/>
        <dbReference type="ChEBI" id="CHEBI:15678"/>
        <dbReference type="ChEBI" id="CHEBI:16526"/>
        <dbReference type="ChEBI" id="CHEBI:58639"/>
        <dbReference type="EC" id="4.1.1.97"/>
    </reaction>
</comment>
<evidence type="ECO:0000256" key="2">
    <source>
        <dbReference type="ARBA" id="ARBA00004754"/>
    </source>
</evidence>
<reference evidence="8" key="1">
    <citation type="submission" date="2021-04" db="EMBL/GenBank/DDBJ databases">
        <title>Pseudonocardia sp. nov., isolated from sandy soil of mangrove forest.</title>
        <authorList>
            <person name="Zan Z."/>
            <person name="Huang R."/>
            <person name="Liu W."/>
        </authorList>
    </citation>
    <scope>NUCLEOTIDE SEQUENCE</scope>
    <source>
        <strain evidence="8">S2-4</strain>
    </source>
</reference>
<keyword evidence="9" id="KW-1185">Reference proteome</keyword>
<dbReference type="GO" id="GO:0051997">
    <property type="term" value="F:2-oxo-4-hydroxy-4-carboxy-5-ureidoimidazoline decarboxylase activity"/>
    <property type="evidence" value="ECO:0007669"/>
    <property type="project" value="UniProtKB-EC"/>
</dbReference>
<sequence>MRMAEFDQLPGVDAEAALLGCCASPQWARRLAAARPYGSPAALLDRADAVLAELDEAQVDLALAGHPRIGERSAHASSAREQAGVAGAPQDVRAALAEGNREYEARFGHVYLVCADGRPAGELLAVLRSRLHNDPATERAVLRAELAKINRIRLGRLVEDT</sequence>
<dbReference type="InterPro" id="IPR017595">
    <property type="entry name" value="OHCU_decarboxylase-2"/>
</dbReference>
<comment type="pathway">
    <text evidence="2">Purine metabolism; urate degradation; (S)-allantoin from urate: step 3/3.</text>
</comment>
<keyword evidence="4" id="KW-0659">Purine metabolism</keyword>
<dbReference type="Gene3D" id="1.10.3330.10">
    <property type="entry name" value="Oxo-4-hydroxy-4-carboxy-5-ureidoimidazoline decarboxylase"/>
    <property type="match status" value="1"/>
</dbReference>
<dbReference type="SUPFAM" id="SSF158694">
    <property type="entry name" value="UraD-Like"/>
    <property type="match status" value="1"/>
</dbReference>
<organism evidence="8 9">
    <name type="scientific">Pseudonocardia humida</name>
    <dbReference type="NCBI Taxonomy" id="2800819"/>
    <lineage>
        <taxon>Bacteria</taxon>
        <taxon>Bacillati</taxon>
        <taxon>Actinomycetota</taxon>
        <taxon>Actinomycetes</taxon>
        <taxon>Pseudonocardiales</taxon>
        <taxon>Pseudonocardiaceae</taxon>
        <taxon>Pseudonocardia</taxon>
    </lineage>
</organism>
<evidence type="ECO:0000256" key="5">
    <source>
        <dbReference type="ARBA" id="ARBA00022793"/>
    </source>
</evidence>
<dbReference type="Proteomes" id="UP001165283">
    <property type="component" value="Unassembled WGS sequence"/>
</dbReference>
<evidence type="ECO:0000313" key="8">
    <source>
        <dbReference type="EMBL" id="MCO1655365.1"/>
    </source>
</evidence>
<evidence type="ECO:0000259" key="7">
    <source>
        <dbReference type="Pfam" id="PF09349"/>
    </source>
</evidence>
<comment type="caution">
    <text evidence="8">The sequence shown here is derived from an EMBL/GenBank/DDBJ whole genome shotgun (WGS) entry which is preliminary data.</text>
</comment>
<dbReference type="NCBIfam" id="TIGR03180">
    <property type="entry name" value="UraD_2"/>
    <property type="match status" value="1"/>
</dbReference>
<feature type="domain" description="Oxo-4-hydroxy-4-carboxy-5-ureidoimidazoline decarboxylase" evidence="7">
    <location>
        <begin position="8"/>
        <end position="154"/>
    </location>
</feature>
<dbReference type="PANTHER" id="PTHR43466:SF1">
    <property type="entry name" value="2-OXO-4-HYDROXY-4-CARBOXY-5-UREIDOIMIDAZOLINE DECARBOXYLASE-RELATED"/>
    <property type="match status" value="1"/>
</dbReference>
<dbReference type="RefSeq" id="WP_252437132.1">
    <property type="nucleotide sequence ID" value="NZ_JAGSOV010000020.1"/>
</dbReference>
<evidence type="ECO:0000313" key="9">
    <source>
        <dbReference type="Proteomes" id="UP001165283"/>
    </source>
</evidence>
<dbReference type="EC" id="4.1.1.97" evidence="3"/>
<gene>
    <name evidence="8" type="primary">uraD</name>
    <name evidence="8" type="ORF">KDL28_09890</name>
</gene>
<evidence type="ECO:0000256" key="1">
    <source>
        <dbReference type="ARBA" id="ARBA00001163"/>
    </source>
</evidence>
<proteinExistence type="predicted"/>
<protein>
    <recommendedName>
        <fullName evidence="3">2-oxo-4-hydroxy-4-carboxy-5-ureidoimidazoline decarboxylase</fullName>
        <ecNumber evidence="3">4.1.1.97</ecNumber>
    </recommendedName>
</protein>
<dbReference type="PANTHER" id="PTHR43466">
    <property type="entry name" value="2-OXO-4-HYDROXY-4-CARBOXY-5-UREIDOIMIDAZOLINE DECARBOXYLASE-RELATED"/>
    <property type="match status" value="1"/>
</dbReference>
<evidence type="ECO:0000256" key="6">
    <source>
        <dbReference type="ARBA" id="ARBA00023239"/>
    </source>
</evidence>
<dbReference type="InterPro" id="IPR036778">
    <property type="entry name" value="OHCU_decarboxylase_sf"/>
</dbReference>
<dbReference type="Pfam" id="PF09349">
    <property type="entry name" value="OHCU_decarbox"/>
    <property type="match status" value="1"/>
</dbReference>
<accession>A0ABT0ZX92</accession>